<dbReference type="CDD" id="cd04333">
    <property type="entry name" value="ProX_deacylase"/>
    <property type="match status" value="1"/>
</dbReference>
<organism evidence="2 3">
    <name type="scientific">Ornithinimicrobium cerasi</name>
    <dbReference type="NCBI Taxonomy" id="2248773"/>
    <lineage>
        <taxon>Bacteria</taxon>
        <taxon>Bacillati</taxon>
        <taxon>Actinomycetota</taxon>
        <taxon>Actinomycetes</taxon>
        <taxon>Micrococcales</taxon>
        <taxon>Ornithinimicrobiaceae</taxon>
        <taxon>Ornithinimicrobium</taxon>
    </lineage>
</organism>
<proteinExistence type="predicted"/>
<protein>
    <submittedName>
        <fullName evidence="2">Cys-tRNA(Pro) deacylase, prolyl-tRNA editing enzyme YbaK/EbsC</fullName>
    </submittedName>
</protein>
<evidence type="ECO:0000259" key="1">
    <source>
        <dbReference type="Pfam" id="PF04073"/>
    </source>
</evidence>
<sequence length="154" mass="15737">MHATNRTVLAAVEAAGITPRMVWLDEHARTAALAAAQIGCDVGAIANSLVFDADGEPLLVMASGAARVDTDLVARTVGAERVERASAAFVRTATGMAIGGVAPTGHPSRLRALVDTDLGAFVEVWAAGGTPDTVMALTFDELVSLTGGTPARVR</sequence>
<dbReference type="PANTHER" id="PTHR30411:SF1">
    <property type="entry name" value="CYTOPLASMIC PROTEIN"/>
    <property type="match status" value="1"/>
</dbReference>
<dbReference type="AlphaFoldDB" id="A0A285VRP8"/>
<name>A0A285VRP8_9MICO</name>
<reference evidence="3" key="1">
    <citation type="submission" date="2017-08" db="EMBL/GenBank/DDBJ databases">
        <authorList>
            <person name="Varghese N."/>
            <person name="Submissions S."/>
        </authorList>
    </citation>
    <scope>NUCLEOTIDE SEQUENCE [LARGE SCALE GENOMIC DNA]</scope>
    <source>
        <strain evidence="3">USBA17B2</strain>
    </source>
</reference>
<dbReference type="Pfam" id="PF04073">
    <property type="entry name" value="tRNA_edit"/>
    <property type="match status" value="1"/>
</dbReference>
<dbReference type="Proteomes" id="UP000219688">
    <property type="component" value="Unassembled WGS sequence"/>
</dbReference>
<feature type="domain" description="YbaK/aminoacyl-tRNA synthetase-associated" evidence="1">
    <location>
        <begin position="26"/>
        <end position="143"/>
    </location>
</feature>
<dbReference type="Gene3D" id="3.90.960.10">
    <property type="entry name" value="YbaK/aminoacyl-tRNA synthetase-associated domain"/>
    <property type="match status" value="1"/>
</dbReference>
<dbReference type="SUPFAM" id="SSF55826">
    <property type="entry name" value="YbaK/ProRS associated domain"/>
    <property type="match status" value="1"/>
</dbReference>
<evidence type="ECO:0000313" key="3">
    <source>
        <dbReference type="Proteomes" id="UP000219688"/>
    </source>
</evidence>
<dbReference type="RefSeq" id="WP_097188652.1">
    <property type="nucleotide sequence ID" value="NZ_OBQK01000008.1"/>
</dbReference>
<dbReference type="PANTHER" id="PTHR30411">
    <property type="entry name" value="CYTOPLASMIC PROTEIN"/>
    <property type="match status" value="1"/>
</dbReference>
<accession>A0A285VRP8</accession>
<dbReference type="InterPro" id="IPR036754">
    <property type="entry name" value="YbaK/aa-tRNA-synt-asso_dom_sf"/>
</dbReference>
<keyword evidence="3" id="KW-1185">Reference proteome</keyword>
<dbReference type="InterPro" id="IPR007214">
    <property type="entry name" value="YbaK/aa-tRNA-synth-assoc-dom"/>
</dbReference>
<dbReference type="EMBL" id="OBQK01000008">
    <property type="protein sequence ID" value="SOC56725.1"/>
    <property type="molecule type" value="Genomic_DNA"/>
</dbReference>
<evidence type="ECO:0000313" key="2">
    <source>
        <dbReference type="EMBL" id="SOC56725.1"/>
    </source>
</evidence>
<gene>
    <name evidence="2" type="ORF">SAMN05421879_108115</name>
</gene>
<dbReference type="GO" id="GO:0002161">
    <property type="term" value="F:aminoacyl-tRNA deacylase activity"/>
    <property type="evidence" value="ECO:0007669"/>
    <property type="project" value="InterPro"/>
</dbReference>